<dbReference type="Proteomes" id="UP000698222">
    <property type="component" value="Unassembled WGS sequence"/>
</dbReference>
<keyword evidence="2" id="KW-1185">Reference proteome</keyword>
<name>A0ABS4YG02_9MICO</name>
<evidence type="ECO:0000313" key="1">
    <source>
        <dbReference type="EMBL" id="MBP2407322.1"/>
    </source>
</evidence>
<proteinExistence type="predicted"/>
<comment type="caution">
    <text evidence="1">The sequence shown here is derived from an EMBL/GenBank/DDBJ whole genome shotgun (WGS) entry which is preliminary data.</text>
</comment>
<evidence type="ECO:0000313" key="2">
    <source>
        <dbReference type="Proteomes" id="UP000698222"/>
    </source>
</evidence>
<accession>A0ABS4YG02</accession>
<protein>
    <submittedName>
        <fullName evidence="1">Uncharacterized protein</fullName>
    </submittedName>
</protein>
<dbReference type="EMBL" id="JAGIOC010000001">
    <property type="protein sequence ID" value="MBP2407322.1"/>
    <property type="molecule type" value="Genomic_DNA"/>
</dbReference>
<sequence>MLLSDVPLPVEVAHRALIRILPEAESFDFSVPGLSMHVDLGQTTVLTVCESVEVEIEGAGADLLADPAPHYTYWTDIAIPDHSLESTARAAAEEMARAVSGHISDKR</sequence>
<gene>
    <name evidence="1" type="ORF">JOF44_000225</name>
</gene>
<organism evidence="1 2">
    <name type="scientific">Brachybacterium fresconis</name>
    <dbReference type="NCBI Taxonomy" id="173363"/>
    <lineage>
        <taxon>Bacteria</taxon>
        <taxon>Bacillati</taxon>
        <taxon>Actinomycetota</taxon>
        <taxon>Actinomycetes</taxon>
        <taxon>Micrococcales</taxon>
        <taxon>Dermabacteraceae</taxon>
        <taxon>Brachybacterium</taxon>
    </lineage>
</organism>
<reference evidence="1 2" key="1">
    <citation type="submission" date="2021-03" db="EMBL/GenBank/DDBJ databases">
        <title>Sequencing the genomes of 1000 actinobacteria strains.</title>
        <authorList>
            <person name="Klenk H.-P."/>
        </authorList>
    </citation>
    <scope>NUCLEOTIDE SEQUENCE [LARGE SCALE GENOMIC DNA]</scope>
    <source>
        <strain evidence="1 2">DSM 14564</strain>
    </source>
</reference>
<dbReference type="RefSeq" id="WP_209886342.1">
    <property type="nucleotide sequence ID" value="NZ_BAAAJV010000022.1"/>
</dbReference>